<keyword evidence="8" id="KW-0902">Two-component regulatory system</keyword>
<gene>
    <name evidence="13" type="ordered locus">Curi_c26210</name>
</gene>
<feature type="transmembrane region" description="Helical" evidence="10">
    <location>
        <begin position="123"/>
        <end position="147"/>
    </location>
</feature>
<proteinExistence type="predicted"/>
<keyword evidence="10" id="KW-0812">Transmembrane</keyword>
<keyword evidence="4 13" id="KW-0808">Transferase</keyword>
<dbReference type="InterPro" id="IPR050482">
    <property type="entry name" value="Sensor_HK_TwoCompSys"/>
</dbReference>
<feature type="domain" description="Histidine kinase/HSP90-like ATPase" evidence="11">
    <location>
        <begin position="301"/>
        <end position="384"/>
    </location>
</feature>
<keyword evidence="10" id="KW-1133">Transmembrane helix</keyword>
<evidence type="ECO:0000256" key="5">
    <source>
        <dbReference type="ARBA" id="ARBA00022741"/>
    </source>
</evidence>
<dbReference type="InterPro" id="IPR036890">
    <property type="entry name" value="HATPase_C_sf"/>
</dbReference>
<dbReference type="EC" id="2.7.13.3" evidence="2"/>
<evidence type="ECO:0000256" key="10">
    <source>
        <dbReference type="SAM" id="Phobius"/>
    </source>
</evidence>
<evidence type="ECO:0000256" key="8">
    <source>
        <dbReference type="ARBA" id="ARBA00023012"/>
    </source>
</evidence>
<dbReference type="Gene3D" id="1.20.5.1930">
    <property type="match status" value="1"/>
</dbReference>
<dbReference type="GO" id="GO:0000155">
    <property type="term" value="F:phosphorelay sensor kinase activity"/>
    <property type="evidence" value="ECO:0007669"/>
    <property type="project" value="InterPro"/>
</dbReference>
<dbReference type="GO" id="GO:0046983">
    <property type="term" value="F:protein dimerization activity"/>
    <property type="evidence" value="ECO:0007669"/>
    <property type="project" value="InterPro"/>
</dbReference>
<feature type="transmembrane region" description="Helical" evidence="10">
    <location>
        <begin position="84"/>
        <end position="102"/>
    </location>
</feature>
<feature type="transmembrane region" description="Helical" evidence="10">
    <location>
        <begin position="12"/>
        <end position="30"/>
    </location>
</feature>
<evidence type="ECO:0000256" key="3">
    <source>
        <dbReference type="ARBA" id="ARBA00022553"/>
    </source>
</evidence>
<evidence type="ECO:0000256" key="2">
    <source>
        <dbReference type="ARBA" id="ARBA00012438"/>
    </source>
</evidence>
<dbReference type="Pfam" id="PF07730">
    <property type="entry name" value="HisKA_3"/>
    <property type="match status" value="1"/>
</dbReference>
<organism evidence="13 14">
    <name type="scientific">Gottschalkia acidurici (strain ATCC 7906 / DSM 604 / BCRC 14475 / CIP 104303 / KCTC 5404 / NCIMB 10678 / 9a)</name>
    <name type="common">Clostridium acidurici</name>
    <dbReference type="NCBI Taxonomy" id="1128398"/>
    <lineage>
        <taxon>Bacteria</taxon>
        <taxon>Bacillati</taxon>
        <taxon>Bacillota</taxon>
        <taxon>Tissierellia</taxon>
        <taxon>Tissierellales</taxon>
        <taxon>Gottschalkiaceae</taxon>
        <taxon>Gottschalkia</taxon>
    </lineage>
</organism>
<dbReference type="STRING" id="1128398.Curi_c26210"/>
<dbReference type="PATRIC" id="fig|1128398.3.peg.2698"/>
<evidence type="ECO:0000313" key="13">
    <source>
        <dbReference type="EMBL" id="AFS79616.1"/>
    </source>
</evidence>
<sequence length="393" mass="45176">MVKVMNTNRLFTILRYISFLFIIFGISLVKEGNIDIYSVILVLLFIINSQTRFFIFRSKKLLVFISIIVECIMGFFLYKNYEGIIFFYFFIAISDSIFLLDGKKSYLSIAICIIMELYTGKELNLVDIISEISSNMVLAIICLYISFESNRRLTAQKLYNKLRISEENLKKANRDLERYTESIEELTLLRERNRISREIHDSVGHSLSTIIIQLGAIEKISKKDGNVASDMAKNLAEFAKNGLSEIRTAIRELKPMEYEKYESIIAIEDLAKNFTKLTGVDVRLGFTKEKWALNADQSFVIYRVVQEFLSNSLRHGKAERVNIFMNYDNNDLIITLQDNGIGTDNIKKGIGLRSIYERVNEVGGYIDYNSKSGQGFLMKVVLNLNNQLSKGII</sequence>
<dbReference type="SUPFAM" id="SSF55874">
    <property type="entry name" value="ATPase domain of HSP90 chaperone/DNA topoisomerase II/histidine kinase"/>
    <property type="match status" value="1"/>
</dbReference>
<evidence type="ECO:0000256" key="4">
    <source>
        <dbReference type="ARBA" id="ARBA00022679"/>
    </source>
</evidence>
<dbReference type="GO" id="GO:0016020">
    <property type="term" value="C:membrane"/>
    <property type="evidence" value="ECO:0007669"/>
    <property type="project" value="InterPro"/>
</dbReference>
<evidence type="ECO:0000256" key="7">
    <source>
        <dbReference type="ARBA" id="ARBA00022840"/>
    </source>
</evidence>
<keyword evidence="10" id="KW-0472">Membrane</keyword>
<evidence type="ECO:0000256" key="1">
    <source>
        <dbReference type="ARBA" id="ARBA00000085"/>
    </source>
</evidence>
<keyword evidence="9" id="KW-0175">Coiled coil</keyword>
<comment type="catalytic activity">
    <reaction evidence="1">
        <text>ATP + protein L-histidine = ADP + protein N-phospho-L-histidine.</text>
        <dbReference type="EC" id="2.7.13.3"/>
    </reaction>
</comment>
<dbReference type="KEGG" id="cad:Curi_c26210"/>
<protein>
    <recommendedName>
        <fullName evidence="2">histidine kinase</fullName>
        <ecNumber evidence="2">2.7.13.3</ecNumber>
    </recommendedName>
</protein>
<reference evidence="13 14" key="1">
    <citation type="journal article" date="2012" name="PLoS ONE">
        <title>The purine-utilizing bacterium Clostridium acidurici 9a: a genome-guided metabolic reconsideration.</title>
        <authorList>
            <person name="Hartwich K."/>
            <person name="Poehlein A."/>
            <person name="Daniel R."/>
        </authorList>
    </citation>
    <scope>NUCLEOTIDE SEQUENCE [LARGE SCALE GENOMIC DNA]</scope>
    <source>
        <strain evidence="14">ATCC 7906 / DSM 604 / BCRC 14475 / CIP 104303 / KCTC 5404 / NCIMB 10678 / 9a</strain>
    </source>
</reference>
<dbReference type="PANTHER" id="PTHR24421:SF10">
    <property type="entry name" value="NITRATE_NITRITE SENSOR PROTEIN NARQ"/>
    <property type="match status" value="1"/>
</dbReference>
<name>K0B4W9_GOTA9</name>
<keyword evidence="7" id="KW-0067">ATP-binding</keyword>
<feature type="coiled-coil region" evidence="9">
    <location>
        <begin position="155"/>
        <end position="189"/>
    </location>
</feature>
<evidence type="ECO:0000313" key="14">
    <source>
        <dbReference type="Proteomes" id="UP000006094"/>
    </source>
</evidence>
<dbReference type="InterPro" id="IPR003594">
    <property type="entry name" value="HATPase_dom"/>
</dbReference>
<evidence type="ECO:0000256" key="6">
    <source>
        <dbReference type="ARBA" id="ARBA00022777"/>
    </source>
</evidence>
<dbReference type="AlphaFoldDB" id="K0B4W9"/>
<feature type="transmembrane region" description="Helical" evidence="10">
    <location>
        <begin position="61"/>
        <end position="78"/>
    </location>
</feature>
<dbReference type="Proteomes" id="UP000006094">
    <property type="component" value="Chromosome"/>
</dbReference>
<dbReference type="Pfam" id="PF02518">
    <property type="entry name" value="HATPase_c"/>
    <property type="match status" value="1"/>
</dbReference>
<dbReference type="CDD" id="cd16917">
    <property type="entry name" value="HATPase_UhpB-NarQ-NarX-like"/>
    <property type="match status" value="1"/>
</dbReference>
<evidence type="ECO:0000259" key="12">
    <source>
        <dbReference type="Pfam" id="PF07730"/>
    </source>
</evidence>
<dbReference type="EMBL" id="CP003326">
    <property type="protein sequence ID" value="AFS79616.1"/>
    <property type="molecule type" value="Genomic_DNA"/>
</dbReference>
<keyword evidence="6 13" id="KW-0418">Kinase</keyword>
<dbReference type="eggNOG" id="COG4585">
    <property type="taxonomic scope" value="Bacteria"/>
</dbReference>
<feature type="domain" description="Signal transduction histidine kinase subgroup 3 dimerisation and phosphoacceptor" evidence="12">
    <location>
        <begin position="191"/>
        <end position="256"/>
    </location>
</feature>
<keyword evidence="5" id="KW-0547">Nucleotide-binding</keyword>
<feature type="transmembrane region" description="Helical" evidence="10">
    <location>
        <begin position="36"/>
        <end position="54"/>
    </location>
</feature>
<evidence type="ECO:0000256" key="9">
    <source>
        <dbReference type="SAM" id="Coils"/>
    </source>
</evidence>
<dbReference type="HOGENOM" id="CLU_000445_20_15_9"/>
<dbReference type="InterPro" id="IPR011712">
    <property type="entry name" value="Sig_transdc_His_kin_sub3_dim/P"/>
</dbReference>
<keyword evidence="14" id="KW-1185">Reference proteome</keyword>
<dbReference type="Gene3D" id="3.30.565.10">
    <property type="entry name" value="Histidine kinase-like ATPase, C-terminal domain"/>
    <property type="match status" value="1"/>
</dbReference>
<keyword evidence="3" id="KW-0597">Phosphoprotein</keyword>
<accession>K0B4W9</accession>
<dbReference type="PANTHER" id="PTHR24421">
    <property type="entry name" value="NITRATE/NITRITE SENSOR PROTEIN NARX-RELATED"/>
    <property type="match status" value="1"/>
</dbReference>
<evidence type="ECO:0000259" key="11">
    <source>
        <dbReference type="Pfam" id="PF02518"/>
    </source>
</evidence>
<dbReference type="GO" id="GO:0005524">
    <property type="term" value="F:ATP binding"/>
    <property type="evidence" value="ECO:0007669"/>
    <property type="project" value="UniProtKB-KW"/>
</dbReference>